<evidence type="ECO:0000313" key="2">
    <source>
        <dbReference type="Proteomes" id="UP000076154"/>
    </source>
</evidence>
<organism evidence="1 2">
    <name type="scientific">Hypsizygus marmoreus</name>
    <name type="common">White beech mushroom</name>
    <name type="synonym">Agaricus marmoreus</name>
    <dbReference type="NCBI Taxonomy" id="39966"/>
    <lineage>
        <taxon>Eukaryota</taxon>
        <taxon>Fungi</taxon>
        <taxon>Dikarya</taxon>
        <taxon>Basidiomycota</taxon>
        <taxon>Agaricomycotina</taxon>
        <taxon>Agaricomycetes</taxon>
        <taxon>Agaricomycetidae</taxon>
        <taxon>Agaricales</taxon>
        <taxon>Tricholomatineae</taxon>
        <taxon>Lyophyllaceae</taxon>
        <taxon>Hypsizygus</taxon>
    </lineage>
</organism>
<reference evidence="1" key="1">
    <citation type="submission" date="2018-04" db="EMBL/GenBank/DDBJ databases">
        <title>Whole genome sequencing of Hypsizygus marmoreus.</title>
        <authorList>
            <person name="Choi I.-G."/>
            <person name="Min B."/>
            <person name="Kim J.-G."/>
            <person name="Kim S."/>
            <person name="Oh Y.-L."/>
            <person name="Kong W.-S."/>
            <person name="Park H."/>
            <person name="Jeong J."/>
            <person name="Song E.-S."/>
        </authorList>
    </citation>
    <scope>NUCLEOTIDE SEQUENCE [LARGE SCALE GENOMIC DNA]</scope>
    <source>
        <strain evidence="1">51987-8</strain>
    </source>
</reference>
<dbReference type="Proteomes" id="UP000076154">
    <property type="component" value="Unassembled WGS sequence"/>
</dbReference>
<evidence type="ECO:0000313" key="1">
    <source>
        <dbReference type="EMBL" id="RDB22370.1"/>
    </source>
</evidence>
<dbReference type="EMBL" id="LUEZ02000051">
    <property type="protein sequence ID" value="RDB22370.1"/>
    <property type="molecule type" value="Genomic_DNA"/>
</dbReference>
<comment type="caution">
    <text evidence="1">The sequence shown here is derived from an EMBL/GenBank/DDBJ whole genome shotgun (WGS) entry which is preliminary data.</text>
</comment>
<dbReference type="InParanoid" id="A0A369JMC9"/>
<dbReference type="AlphaFoldDB" id="A0A369JMC9"/>
<proteinExistence type="predicted"/>
<accession>A0A369JMC9</accession>
<gene>
    <name evidence="1" type="ORF">Hypma_010556</name>
</gene>
<sequence length="264" mass="30379">MGMWIMGIRIRCQTCTHSLETDSDVTFCSRKTSPQNTHYAFQLADYLRSCWIVSGWRCRVSSIPRLRSLGCFIGEDNMYHERIDMLFVSRLIKMPHARTTPGSRMFVRVRDVAECVFQDGRCQWWTFERRTRFTEVMLRRSRVGRLTLYGYSTVWQPRNDYVFMDGHMIKFSCPAFPIHVKFSPLPTPRRSATPTAAEADCGRRCRVSYSIRPSHPTIHSFPRYHPPLTNVCSDTGGSCACAVQVLGRPACPDGRIQSSNGERC</sequence>
<name>A0A369JMC9_HYPMA</name>
<protein>
    <submittedName>
        <fullName evidence="1">Uncharacterized protein</fullName>
    </submittedName>
</protein>
<keyword evidence="2" id="KW-1185">Reference proteome</keyword>